<gene>
    <name evidence="1" type="ORF">RHSIM_Rhsim12G0010400</name>
</gene>
<proteinExistence type="predicted"/>
<protein>
    <submittedName>
        <fullName evidence="1">Uncharacterized protein</fullName>
    </submittedName>
</protein>
<dbReference type="Proteomes" id="UP000626092">
    <property type="component" value="Unassembled WGS sequence"/>
</dbReference>
<evidence type="ECO:0000313" key="2">
    <source>
        <dbReference type="Proteomes" id="UP000626092"/>
    </source>
</evidence>
<accession>A0A834L923</accession>
<dbReference type="EMBL" id="WJXA01000012">
    <property type="protein sequence ID" value="KAF7124308.1"/>
    <property type="molecule type" value="Genomic_DNA"/>
</dbReference>
<name>A0A834L923_RHOSS</name>
<sequence length="249" mass="28133">MQDLFHGISELNLTLYVLGCVRLSVEGRNGSLLSVHSFSPGKVPVLPVRLEEIDAVYVLSDMRKDCRLHDWLPGYMVPEMEAGCMHCMVANLTVLCKLREKEDHQILWNNCVWLTWAAIYLCERKTGQLHCQVRSAGKSGKIIQAMAAGVPSFCIVPDSDPRKPKRIRYDSELVLREPEIHFSEKNKEAEEHIKGFRGSGKVKQWYETLPQRAKELVDGLGFWSAIANSVFHTEHKGPDDGGRGEMDQG</sequence>
<keyword evidence="2" id="KW-1185">Reference proteome</keyword>
<comment type="caution">
    <text evidence="1">The sequence shown here is derived from an EMBL/GenBank/DDBJ whole genome shotgun (WGS) entry which is preliminary data.</text>
</comment>
<organism evidence="1 2">
    <name type="scientific">Rhododendron simsii</name>
    <name type="common">Sims's rhododendron</name>
    <dbReference type="NCBI Taxonomy" id="118357"/>
    <lineage>
        <taxon>Eukaryota</taxon>
        <taxon>Viridiplantae</taxon>
        <taxon>Streptophyta</taxon>
        <taxon>Embryophyta</taxon>
        <taxon>Tracheophyta</taxon>
        <taxon>Spermatophyta</taxon>
        <taxon>Magnoliopsida</taxon>
        <taxon>eudicotyledons</taxon>
        <taxon>Gunneridae</taxon>
        <taxon>Pentapetalae</taxon>
        <taxon>asterids</taxon>
        <taxon>Ericales</taxon>
        <taxon>Ericaceae</taxon>
        <taxon>Ericoideae</taxon>
        <taxon>Rhodoreae</taxon>
        <taxon>Rhododendron</taxon>
    </lineage>
</organism>
<dbReference type="AlphaFoldDB" id="A0A834L923"/>
<reference evidence="1" key="1">
    <citation type="submission" date="2019-11" db="EMBL/GenBank/DDBJ databases">
        <authorList>
            <person name="Liu Y."/>
            <person name="Hou J."/>
            <person name="Li T.-Q."/>
            <person name="Guan C.-H."/>
            <person name="Wu X."/>
            <person name="Wu H.-Z."/>
            <person name="Ling F."/>
            <person name="Zhang R."/>
            <person name="Shi X.-G."/>
            <person name="Ren J.-P."/>
            <person name="Chen E.-F."/>
            <person name="Sun J.-M."/>
        </authorList>
    </citation>
    <scope>NUCLEOTIDE SEQUENCE</scope>
    <source>
        <strain evidence="1">Adult_tree_wgs_1</strain>
        <tissue evidence="1">Leaves</tissue>
    </source>
</reference>
<evidence type="ECO:0000313" key="1">
    <source>
        <dbReference type="EMBL" id="KAF7124308.1"/>
    </source>
</evidence>